<proteinExistence type="predicted"/>
<dbReference type="EMBL" id="AGBF01000052">
    <property type="protein sequence ID" value="EGX58546.1"/>
    <property type="molecule type" value="Genomic_DNA"/>
</dbReference>
<dbReference type="AlphaFoldDB" id="G2GD85"/>
<protein>
    <submittedName>
        <fullName evidence="1">Uncharacterized protein</fullName>
    </submittedName>
</protein>
<accession>G2GD85</accession>
<dbReference type="Proteomes" id="UP000004217">
    <property type="component" value="Unassembled WGS sequence"/>
</dbReference>
<sequence length="103" mass="11732">MLGEAGAPGRGIWPLTLYPGGGRGGTAEVVFQYLAARDPFTDRDLRLELLKRLNEIEGVEIPEGKLELRPNFRLALLETDHNRELLGETLAWFRDRWEKRDTA</sequence>
<organism evidence="1 2">
    <name type="scientific">Streptomyces zinciresistens K42</name>
    <dbReference type="NCBI Taxonomy" id="700597"/>
    <lineage>
        <taxon>Bacteria</taxon>
        <taxon>Bacillati</taxon>
        <taxon>Actinomycetota</taxon>
        <taxon>Actinomycetes</taxon>
        <taxon>Kitasatosporales</taxon>
        <taxon>Streptomycetaceae</taxon>
        <taxon>Streptomyces</taxon>
    </lineage>
</organism>
<reference evidence="1 2" key="1">
    <citation type="submission" date="2011-08" db="EMBL/GenBank/DDBJ databases">
        <authorList>
            <person name="Lin Y."/>
            <person name="Hao X."/>
            <person name="Johnstone L."/>
            <person name="Miller S.J."/>
            <person name="Wei G."/>
            <person name="Rensing C."/>
        </authorList>
    </citation>
    <scope>NUCLEOTIDE SEQUENCE [LARGE SCALE GENOMIC DNA]</scope>
    <source>
        <strain evidence="1 2">K42</strain>
    </source>
</reference>
<name>G2GD85_9ACTN</name>
<evidence type="ECO:0000313" key="2">
    <source>
        <dbReference type="Proteomes" id="UP000004217"/>
    </source>
</evidence>
<keyword evidence="2" id="KW-1185">Reference proteome</keyword>
<dbReference type="RefSeq" id="WP_007496619.1">
    <property type="nucleotide sequence ID" value="NZ_AGBF01000052.1"/>
</dbReference>
<comment type="caution">
    <text evidence="1">The sequence shown here is derived from an EMBL/GenBank/DDBJ whole genome shotgun (WGS) entry which is preliminary data.</text>
</comment>
<evidence type="ECO:0000313" key="1">
    <source>
        <dbReference type="EMBL" id="EGX58546.1"/>
    </source>
</evidence>
<dbReference type="PATRIC" id="fig|700597.3.peg.3391"/>
<gene>
    <name evidence="1" type="ORF">SZN_17312</name>
</gene>